<evidence type="ECO:0000256" key="3">
    <source>
        <dbReference type="SAM" id="Phobius"/>
    </source>
</evidence>
<evidence type="ECO:0000256" key="2">
    <source>
        <dbReference type="ARBA" id="ARBA00023287"/>
    </source>
</evidence>
<keyword evidence="3" id="KW-0812">Transmembrane</keyword>
<dbReference type="GO" id="GO:0009986">
    <property type="term" value="C:cell surface"/>
    <property type="evidence" value="ECO:0007669"/>
    <property type="project" value="UniProtKB-SubCell"/>
</dbReference>
<name>A0A5D4RLK3_9BACI</name>
<dbReference type="AlphaFoldDB" id="A0A5D4RLK3"/>
<dbReference type="NCBIfam" id="TIGR02532">
    <property type="entry name" value="IV_pilin_GFxxxE"/>
    <property type="match status" value="1"/>
</dbReference>
<dbReference type="PROSITE" id="PS00409">
    <property type="entry name" value="PROKAR_NTER_METHYL"/>
    <property type="match status" value="1"/>
</dbReference>
<protein>
    <submittedName>
        <fullName evidence="4">Prepilin-type N-terminal cleavage/methylation domain-containing protein</fullName>
    </submittedName>
</protein>
<dbReference type="InterPro" id="IPR012902">
    <property type="entry name" value="N_methyl_site"/>
</dbReference>
<dbReference type="EMBL" id="VTER01000002">
    <property type="protein sequence ID" value="TYS51271.1"/>
    <property type="molecule type" value="Genomic_DNA"/>
</dbReference>
<feature type="transmembrane region" description="Helical" evidence="3">
    <location>
        <begin position="12"/>
        <end position="33"/>
    </location>
</feature>
<accession>A0A5D4RLK3</accession>
<comment type="caution">
    <text evidence="4">The sequence shown here is derived from an EMBL/GenBank/DDBJ whole genome shotgun (WGS) entry which is preliminary data.</text>
</comment>
<dbReference type="Pfam" id="PF07963">
    <property type="entry name" value="N_methyl"/>
    <property type="match status" value="1"/>
</dbReference>
<evidence type="ECO:0000256" key="1">
    <source>
        <dbReference type="ARBA" id="ARBA00004241"/>
    </source>
</evidence>
<dbReference type="Proteomes" id="UP000322139">
    <property type="component" value="Unassembled WGS sequence"/>
</dbReference>
<gene>
    <name evidence="4" type="ORF">FZD51_04360</name>
</gene>
<keyword evidence="3" id="KW-1133">Transmembrane helix</keyword>
<dbReference type="RefSeq" id="WP_148973641.1">
    <property type="nucleotide sequence ID" value="NZ_JBNIKU010000001.1"/>
</dbReference>
<proteinExistence type="predicted"/>
<sequence>MKLKKIYNSSKGLTLIEVLLSLAILSIILLGSMKFFTQAYTYTSGSQNKTAAVNVARNALMFIENESFIEVRKKFLEDNLSGLSLYICNNSYIADWHGDRSEFPAGCRKDKITVNNIPFDVTIRKGKDYSKFSSSFIPLEASVKWENQGKTEETIIEGAIKSEDLR</sequence>
<organism evidence="4 5">
    <name type="scientific">Bacillus infantis</name>
    <dbReference type="NCBI Taxonomy" id="324767"/>
    <lineage>
        <taxon>Bacteria</taxon>
        <taxon>Bacillati</taxon>
        <taxon>Bacillota</taxon>
        <taxon>Bacilli</taxon>
        <taxon>Bacillales</taxon>
        <taxon>Bacillaceae</taxon>
        <taxon>Bacillus</taxon>
    </lineage>
</organism>
<keyword evidence="2" id="KW-0178">Competence</keyword>
<reference evidence="4 5" key="1">
    <citation type="submission" date="2019-08" db="EMBL/GenBank/DDBJ databases">
        <title>Bacillus genomes from the desert of Cuatro Cienegas, Coahuila.</title>
        <authorList>
            <person name="Olmedo-Alvarez G."/>
        </authorList>
    </citation>
    <scope>NUCLEOTIDE SEQUENCE [LARGE SCALE GENOMIC DNA]</scope>
    <source>
        <strain evidence="4 5">CH446_14T</strain>
    </source>
</reference>
<dbReference type="GO" id="GO:0030420">
    <property type="term" value="P:establishment of competence for transformation"/>
    <property type="evidence" value="ECO:0007669"/>
    <property type="project" value="UniProtKB-KW"/>
</dbReference>
<evidence type="ECO:0000313" key="4">
    <source>
        <dbReference type="EMBL" id="TYS51271.1"/>
    </source>
</evidence>
<keyword evidence="3" id="KW-0472">Membrane</keyword>
<evidence type="ECO:0000313" key="5">
    <source>
        <dbReference type="Proteomes" id="UP000322139"/>
    </source>
</evidence>
<comment type="subcellular location">
    <subcellularLocation>
        <location evidence="1">Cell surface</location>
    </subcellularLocation>
</comment>